<evidence type="ECO:0000259" key="18">
    <source>
        <dbReference type="PROSITE" id="PS51447"/>
    </source>
</evidence>
<accession>A0AA49JV04</accession>
<keyword evidence="8 15" id="KW-0547">Nucleotide-binding</keyword>
<evidence type="ECO:0000256" key="10">
    <source>
        <dbReference type="ARBA" id="ARBA00022842"/>
    </source>
</evidence>
<dbReference type="SMART" id="SM00874">
    <property type="entry name" value="B5"/>
    <property type="match status" value="1"/>
</dbReference>
<dbReference type="Pfam" id="PF03147">
    <property type="entry name" value="FDX-ACB"/>
    <property type="match status" value="1"/>
</dbReference>
<dbReference type="InterPro" id="IPR033714">
    <property type="entry name" value="tRNA_bind_bactPheRS"/>
</dbReference>
<comment type="subunit">
    <text evidence="3 15">Tetramer of two alpha and two beta subunits.</text>
</comment>
<keyword evidence="12 15" id="KW-0648">Protein biosynthesis</keyword>
<dbReference type="InterPro" id="IPR045864">
    <property type="entry name" value="aa-tRNA-synth_II/BPL/LPL"/>
</dbReference>
<dbReference type="EMBL" id="CP130612">
    <property type="protein sequence ID" value="WKW12410.1"/>
    <property type="molecule type" value="Genomic_DNA"/>
</dbReference>
<dbReference type="PANTHER" id="PTHR10947">
    <property type="entry name" value="PHENYLALANYL-TRNA SYNTHETASE BETA CHAIN AND LEUCINE-RICH REPEAT-CONTAINING PROTEIN 47"/>
    <property type="match status" value="1"/>
</dbReference>
<accession>A0AA49K0R9</accession>
<dbReference type="GO" id="GO:0004826">
    <property type="term" value="F:phenylalanine-tRNA ligase activity"/>
    <property type="evidence" value="ECO:0007669"/>
    <property type="project" value="UniProtKB-UniRule"/>
</dbReference>
<dbReference type="Pfam" id="PF03483">
    <property type="entry name" value="B3_4"/>
    <property type="match status" value="1"/>
</dbReference>
<keyword evidence="5 16" id="KW-0820">tRNA-binding</keyword>
<dbReference type="PROSITE" id="PS50886">
    <property type="entry name" value="TRBD"/>
    <property type="match status" value="1"/>
</dbReference>
<dbReference type="Gene3D" id="3.30.56.10">
    <property type="match status" value="2"/>
</dbReference>
<evidence type="ECO:0000313" key="21">
    <source>
        <dbReference type="EMBL" id="WKW15317.1"/>
    </source>
</evidence>
<dbReference type="KEGG" id="pspc:Strain318_001697"/>
<evidence type="ECO:0000256" key="6">
    <source>
        <dbReference type="ARBA" id="ARBA00022598"/>
    </source>
</evidence>
<evidence type="ECO:0000256" key="1">
    <source>
        <dbReference type="ARBA" id="ARBA00004496"/>
    </source>
</evidence>
<evidence type="ECO:0000256" key="12">
    <source>
        <dbReference type="ARBA" id="ARBA00022917"/>
    </source>
</evidence>
<dbReference type="EMBL" id="CP130613">
    <property type="protein sequence ID" value="WKW15317.1"/>
    <property type="molecule type" value="Genomic_DNA"/>
</dbReference>
<dbReference type="HAMAP" id="MF_00283">
    <property type="entry name" value="Phe_tRNA_synth_beta1"/>
    <property type="match status" value="1"/>
</dbReference>
<gene>
    <name evidence="15 21" type="primary">pheT</name>
    <name evidence="20" type="ORF">Strain138_001698</name>
    <name evidence="21" type="ORF">Strain318_001697</name>
</gene>
<feature type="binding site" evidence="15">
    <location>
        <position position="473"/>
    </location>
    <ligand>
        <name>Mg(2+)</name>
        <dbReference type="ChEBI" id="CHEBI:18420"/>
        <note>shared with alpha subunit</note>
    </ligand>
</feature>
<dbReference type="SUPFAM" id="SSF54991">
    <property type="entry name" value="Anticodon-binding domain of PheRS"/>
    <property type="match status" value="1"/>
</dbReference>
<dbReference type="Gene3D" id="3.30.70.380">
    <property type="entry name" value="Ferrodoxin-fold anticodon-binding domain"/>
    <property type="match status" value="1"/>
</dbReference>
<dbReference type="InterPro" id="IPR005146">
    <property type="entry name" value="B3/B4_tRNA-bd"/>
</dbReference>
<dbReference type="Gene3D" id="3.30.930.10">
    <property type="entry name" value="Bira Bifunctional Protein, Domain 2"/>
    <property type="match status" value="1"/>
</dbReference>
<evidence type="ECO:0000259" key="17">
    <source>
        <dbReference type="PROSITE" id="PS50886"/>
    </source>
</evidence>
<keyword evidence="22" id="KW-1185">Reference proteome</keyword>
<evidence type="ECO:0000259" key="19">
    <source>
        <dbReference type="PROSITE" id="PS51483"/>
    </source>
</evidence>
<comment type="subcellular location">
    <subcellularLocation>
        <location evidence="1 15">Cytoplasm</location>
    </subcellularLocation>
</comment>
<dbReference type="Pfam" id="PF01588">
    <property type="entry name" value="tRNA_bind"/>
    <property type="match status" value="1"/>
</dbReference>
<dbReference type="PROSITE" id="PS51483">
    <property type="entry name" value="B5"/>
    <property type="match status" value="1"/>
</dbReference>
<evidence type="ECO:0000313" key="22">
    <source>
        <dbReference type="Proteomes" id="UP001229955"/>
    </source>
</evidence>
<comment type="cofactor">
    <cofactor evidence="15">
        <name>Mg(2+)</name>
        <dbReference type="ChEBI" id="CHEBI:18420"/>
    </cofactor>
    <text evidence="15">Binds 2 magnesium ions per tetramer.</text>
</comment>
<dbReference type="Pfam" id="PF17759">
    <property type="entry name" value="tRNA_synthFbeta"/>
    <property type="match status" value="1"/>
</dbReference>
<dbReference type="InterPro" id="IPR004532">
    <property type="entry name" value="Phe-tRNA-ligase_IIc_bsu_bact"/>
</dbReference>
<dbReference type="AlphaFoldDB" id="A0AA49K0R9"/>
<dbReference type="SMART" id="SM00896">
    <property type="entry name" value="FDX-ACB"/>
    <property type="match status" value="1"/>
</dbReference>
<dbReference type="CDD" id="cd02796">
    <property type="entry name" value="tRNA_bind_bactPheRS"/>
    <property type="match status" value="1"/>
</dbReference>
<dbReference type="InterPro" id="IPR036690">
    <property type="entry name" value="Fdx_antiC-bd_sf"/>
</dbReference>
<dbReference type="InterPro" id="IPR002547">
    <property type="entry name" value="tRNA-bd_dom"/>
</dbReference>
<keyword evidence="9 15" id="KW-0067">ATP-binding</keyword>
<organism evidence="21 22">
    <name type="scientific">Pseudogemmatithrix spongiicola</name>
    <dbReference type="NCBI Taxonomy" id="3062599"/>
    <lineage>
        <taxon>Bacteria</taxon>
        <taxon>Pseudomonadati</taxon>
        <taxon>Gemmatimonadota</taxon>
        <taxon>Gemmatimonadia</taxon>
        <taxon>Gemmatimonadales</taxon>
        <taxon>Gemmatimonadaceae</taxon>
        <taxon>Pseudogemmatithrix</taxon>
    </lineage>
</organism>
<dbReference type="SUPFAM" id="SSF46955">
    <property type="entry name" value="Putative DNA-binding domain"/>
    <property type="match status" value="1"/>
</dbReference>
<sequence length="818" mass="87391">MNLSHAWLSRFVPHGKTPEQVRDLLTAHVATVEGLEALRADLASIVVAQVIQSEKVPDTKLSFNKVDDGSGELLEVICGANNVVVGNKYPFARSGTTIPTGLKIEKRKIRGFTSNGMLCSADELKLGSDHDGIYTLDTDAPPGTPFLDVLPLGDVRIQLDVLPNRPDLLSHLGVARELSALTGAKLAAPTELADLPTPANNLAQGEREASAGGISVRVEDSGDCPRYMAAVITGVTVCPSPDWLREAIEAVGGRSINNVVDATNYMLHGFGQPMHAFDKTKLGGAGIVVRRAKAGETLVTLDGVTRKLDPEMLVIADTARATALAGVMGGKDSEVTEGTTDIVLEVATFNAARVRATRRKAGLSTDASYRFERGVDDAMVPQALALGAALLAQVSGGHVEALIDVGRAPAPRTPVTLSVARVARVLGDAVPREECARILGSLGFEVVVDGDTLRATPPSWRHDVARDVDLIEEIARLRGFDRLPDELTGHRPGTVPDHPLWTAYRRIRDAMVAAGLHEVRPLPFTSGAGQGDSTSLVRVQNPLAEDEPYLRASILDTLARRAEYNLNRMQGNVRLFEVGNVFSARAGELPREATHAALLVMGQRRPSHFTEAAPPAFDAWDAKALAEELARVAYPGATVSFETGEDAVLWRLKVGALLVGEVRRVALDAPVWASPAFGVELSLGELSSASVAPRGAHAHGTTAAASGIAALVQGTRAPQRFVPLPTQPAAEFDLALLVPDAVAAGEVERSLRSTGGDLLERVVLFDEFRGKGVPEGTRSLAWRLTFRHPERTLREKELEGRRSQLLKALETLGVRPRA</sequence>
<evidence type="ECO:0000256" key="3">
    <source>
        <dbReference type="ARBA" id="ARBA00011209"/>
    </source>
</evidence>
<proteinExistence type="inferred from homology"/>
<evidence type="ECO:0000256" key="7">
    <source>
        <dbReference type="ARBA" id="ARBA00022723"/>
    </source>
</evidence>
<dbReference type="NCBIfam" id="NF045760">
    <property type="entry name" value="YtpR"/>
    <property type="match status" value="1"/>
</dbReference>
<evidence type="ECO:0000256" key="5">
    <source>
        <dbReference type="ARBA" id="ARBA00022555"/>
    </source>
</evidence>
<feature type="binding site" evidence="15">
    <location>
        <position position="472"/>
    </location>
    <ligand>
        <name>Mg(2+)</name>
        <dbReference type="ChEBI" id="CHEBI:18420"/>
        <note>shared with alpha subunit</note>
    </ligand>
</feature>
<feature type="binding site" evidence="15">
    <location>
        <position position="463"/>
    </location>
    <ligand>
        <name>Mg(2+)</name>
        <dbReference type="ChEBI" id="CHEBI:18420"/>
        <note>shared with alpha subunit</note>
    </ligand>
</feature>
<dbReference type="SUPFAM" id="SSF50249">
    <property type="entry name" value="Nucleic acid-binding proteins"/>
    <property type="match status" value="1"/>
</dbReference>
<dbReference type="Gene3D" id="3.50.40.10">
    <property type="entry name" value="Phenylalanyl-trna Synthetase, Chain B, domain 3"/>
    <property type="match status" value="1"/>
</dbReference>
<dbReference type="PANTHER" id="PTHR10947:SF0">
    <property type="entry name" value="PHENYLALANINE--TRNA LIGASE BETA SUBUNIT"/>
    <property type="match status" value="1"/>
</dbReference>
<dbReference type="Gene3D" id="2.40.50.140">
    <property type="entry name" value="Nucleic acid-binding proteins"/>
    <property type="match status" value="1"/>
</dbReference>
<evidence type="ECO:0000256" key="11">
    <source>
        <dbReference type="ARBA" id="ARBA00022884"/>
    </source>
</evidence>
<reference evidence="21" key="1">
    <citation type="submission" date="2023-07" db="EMBL/GenBank/DDBJ databases">
        <authorList>
            <person name="Haufschild T."/>
            <person name="Kallscheuer N."/>
            <person name="Hammer J."/>
            <person name="Kohn T."/>
            <person name="Kabuu M."/>
            <person name="Jogler M."/>
            <person name="Wohfarth N."/>
            <person name="Heuer A."/>
            <person name="Rohde M."/>
            <person name="van Teeseling M.C.F."/>
            <person name="Jogler C."/>
        </authorList>
    </citation>
    <scope>NUCLEOTIDE SEQUENCE</scope>
    <source>
        <strain evidence="20">Strain 138</strain>
        <strain evidence="21">Strain 318</strain>
    </source>
</reference>
<keyword evidence="11 16" id="KW-0694">RNA-binding</keyword>
<feature type="domain" description="FDX-ACB" evidence="18">
    <location>
        <begin position="725"/>
        <end position="817"/>
    </location>
</feature>
<evidence type="ECO:0000256" key="16">
    <source>
        <dbReference type="PROSITE-ProRule" id="PRU00209"/>
    </source>
</evidence>
<dbReference type="PROSITE" id="PS51447">
    <property type="entry name" value="FDX_ACB"/>
    <property type="match status" value="1"/>
</dbReference>
<keyword evidence="13 15" id="KW-0030">Aminoacyl-tRNA synthetase</keyword>
<dbReference type="Pfam" id="PF03484">
    <property type="entry name" value="B5"/>
    <property type="match status" value="1"/>
</dbReference>
<protein>
    <recommendedName>
        <fullName evidence="15">Phenylalanine--tRNA ligase beta subunit</fullName>
        <ecNumber evidence="15">6.1.1.20</ecNumber>
    </recommendedName>
    <alternativeName>
        <fullName evidence="15">Phenylalanyl-tRNA synthetase beta subunit</fullName>
        <shortName evidence="15">PheRS</shortName>
    </alternativeName>
</protein>
<dbReference type="SMART" id="SM00873">
    <property type="entry name" value="B3_4"/>
    <property type="match status" value="1"/>
</dbReference>
<dbReference type="EC" id="6.1.1.20" evidence="15"/>
<dbReference type="InterPro" id="IPR041616">
    <property type="entry name" value="PheRS_beta_core"/>
</dbReference>
<dbReference type="FunFam" id="3.50.40.10:FF:000001">
    <property type="entry name" value="Phenylalanine--tRNA ligase beta subunit"/>
    <property type="match status" value="1"/>
</dbReference>
<dbReference type="InterPro" id="IPR005121">
    <property type="entry name" value="Fdx_antiC-bd"/>
</dbReference>
<evidence type="ECO:0000256" key="4">
    <source>
        <dbReference type="ARBA" id="ARBA00022490"/>
    </source>
</evidence>
<dbReference type="Proteomes" id="UP001229955">
    <property type="component" value="Chromosome"/>
</dbReference>
<keyword evidence="7 15" id="KW-0479">Metal-binding</keyword>
<dbReference type="GO" id="GO:0005524">
    <property type="term" value="F:ATP binding"/>
    <property type="evidence" value="ECO:0007669"/>
    <property type="project" value="UniProtKB-UniRule"/>
</dbReference>
<dbReference type="InterPro" id="IPR012340">
    <property type="entry name" value="NA-bd_OB-fold"/>
</dbReference>
<feature type="domain" description="TRNA-binding" evidence="17">
    <location>
        <begin position="39"/>
        <end position="147"/>
    </location>
</feature>
<keyword evidence="6 15" id="KW-0436">Ligase</keyword>
<evidence type="ECO:0000256" key="9">
    <source>
        <dbReference type="ARBA" id="ARBA00022840"/>
    </source>
</evidence>
<comment type="catalytic activity">
    <reaction evidence="14 15">
        <text>tRNA(Phe) + L-phenylalanine + ATP = L-phenylalanyl-tRNA(Phe) + AMP + diphosphate + H(+)</text>
        <dbReference type="Rhea" id="RHEA:19413"/>
        <dbReference type="Rhea" id="RHEA-COMP:9668"/>
        <dbReference type="Rhea" id="RHEA-COMP:9699"/>
        <dbReference type="ChEBI" id="CHEBI:15378"/>
        <dbReference type="ChEBI" id="CHEBI:30616"/>
        <dbReference type="ChEBI" id="CHEBI:33019"/>
        <dbReference type="ChEBI" id="CHEBI:58095"/>
        <dbReference type="ChEBI" id="CHEBI:78442"/>
        <dbReference type="ChEBI" id="CHEBI:78531"/>
        <dbReference type="ChEBI" id="CHEBI:456215"/>
        <dbReference type="EC" id="6.1.1.20"/>
    </reaction>
</comment>
<evidence type="ECO:0000256" key="15">
    <source>
        <dbReference type="HAMAP-Rule" id="MF_00283"/>
    </source>
</evidence>
<dbReference type="SUPFAM" id="SSF56037">
    <property type="entry name" value="PheT/TilS domain"/>
    <property type="match status" value="1"/>
</dbReference>
<dbReference type="SUPFAM" id="SSF55681">
    <property type="entry name" value="Class II aaRS and biotin synthetases"/>
    <property type="match status" value="1"/>
</dbReference>
<dbReference type="RefSeq" id="WP_367885287.1">
    <property type="nucleotide sequence ID" value="NZ_CP130612.1"/>
</dbReference>
<name>A0AA49K0R9_9BACT</name>
<evidence type="ECO:0000256" key="14">
    <source>
        <dbReference type="ARBA" id="ARBA00049255"/>
    </source>
</evidence>
<feature type="domain" description="B5" evidence="19">
    <location>
        <begin position="410"/>
        <end position="485"/>
    </location>
</feature>
<keyword evidence="10 15" id="KW-0460">Magnesium</keyword>
<dbReference type="InterPro" id="IPR005147">
    <property type="entry name" value="tRNA_synthase_B5-dom"/>
</dbReference>
<dbReference type="GO" id="GO:0009328">
    <property type="term" value="C:phenylalanine-tRNA ligase complex"/>
    <property type="evidence" value="ECO:0007669"/>
    <property type="project" value="TreeGrafter"/>
</dbReference>
<comment type="similarity">
    <text evidence="2 15">Belongs to the phenylalanyl-tRNA synthetase beta subunit family. Type 1 subfamily.</text>
</comment>
<evidence type="ECO:0000256" key="13">
    <source>
        <dbReference type="ARBA" id="ARBA00023146"/>
    </source>
</evidence>
<feature type="binding site" evidence="15">
    <location>
        <position position="469"/>
    </location>
    <ligand>
        <name>Mg(2+)</name>
        <dbReference type="ChEBI" id="CHEBI:18420"/>
        <note>shared with alpha subunit</note>
    </ligand>
</feature>
<evidence type="ECO:0000313" key="20">
    <source>
        <dbReference type="EMBL" id="WKW12410.1"/>
    </source>
</evidence>
<dbReference type="InterPro" id="IPR020825">
    <property type="entry name" value="Phe-tRNA_synthase-like_B3/B4"/>
</dbReference>
<keyword evidence="4 15" id="KW-0963">Cytoplasm</keyword>
<dbReference type="NCBIfam" id="TIGR00472">
    <property type="entry name" value="pheT_bact"/>
    <property type="match status" value="1"/>
</dbReference>
<dbReference type="GO" id="GO:0000049">
    <property type="term" value="F:tRNA binding"/>
    <property type="evidence" value="ECO:0007669"/>
    <property type="project" value="UniProtKB-UniRule"/>
</dbReference>
<dbReference type="GO" id="GO:0000287">
    <property type="term" value="F:magnesium ion binding"/>
    <property type="evidence" value="ECO:0007669"/>
    <property type="project" value="UniProtKB-UniRule"/>
</dbReference>
<evidence type="ECO:0000256" key="8">
    <source>
        <dbReference type="ARBA" id="ARBA00022741"/>
    </source>
</evidence>
<dbReference type="InterPro" id="IPR045060">
    <property type="entry name" value="Phe-tRNA-ligase_IIc_bsu"/>
</dbReference>
<dbReference type="InterPro" id="IPR009061">
    <property type="entry name" value="DNA-bd_dom_put_sf"/>
</dbReference>
<evidence type="ECO:0000256" key="2">
    <source>
        <dbReference type="ARBA" id="ARBA00008653"/>
    </source>
</evidence>
<dbReference type="GO" id="GO:0006432">
    <property type="term" value="P:phenylalanyl-tRNA aminoacylation"/>
    <property type="evidence" value="ECO:0007669"/>
    <property type="project" value="UniProtKB-UniRule"/>
</dbReference>